<dbReference type="Proteomes" id="UP000766986">
    <property type="component" value="Unassembled WGS sequence"/>
</dbReference>
<evidence type="ECO:0000313" key="2">
    <source>
        <dbReference type="EMBL" id="MBM6735150.1"/>
    </source>
</evidence>
<dbReference type="InterPro" id="IPR036866">
    <property type="entry name" value="RibonucZ/Hydroxyglut_hydro"/>
</dbReference>
<proteinExistence type="predicted"/>
<keyword evidence="3" id="KW-1185">Reference proteome</keyword>
<gene>
    <name evidence="2" type="ORF">H7U35_07945</name>
</gene>
<dbReference type="Gene3D" id="3.60.15.10">
    <property type="entry name" value="Ribonuclease Z/Hydroxyacylglutathione hydrolase-like"/>
    <property type="match status" value="1"/>
</dbReference>
<dbReference type="InterPro" id="IPR001279">
    <property type="entry name" value="Metallo-B-lactamas"/>
</dbReference>
<dbReference type="RefSeq" id="WP_072545346.1">
    <property type="nucleotide sequence ID" value="NZ_CAUDDV010000010.1"/>
</dbReference>
<comment type="caution">
    <text evidence="2">The sequence shown here is derived from an EMBL/GenBank/DDBJ whole genome shotgun (WGS) entry which is preliminary data.</text>
</comment>
<dbReference type="PANTHER" id="PTHR42663">
    <property type="entry name" value="HYDROLASE C777.06C-RELATED-RELATED"/>
    <property type="match status" value="1"/>
</dbReference>
<protein>
    <submittedName>
        <fullName evidence="2">MBL fold metallo-hydrolase</fullName>
    </submittedName>
</protein>
<dbReference type="CDD" id="cd16279">
    <property type="entry name" value="metallo-hydrolase-like_MBL-fold"/>
    <property type="match status" value="1"/>
</dbReference>
<evidence type="ECO:0000259" key="1">
    <source>
        <dbReference type="SMART" id="SM00849"/>
    </source>
</evidence>
<dbReference type="NCBIfam" id="NF002553">
    <property type="entry name" value="PRK02113.1"/>
    <property type="match status" value="1"/>
</dbReference>
<sequence length="255" mass="28685">MELRILGSGTSTGVPEVGCTCPVCTSGDPRDNRLRASALLHTDEGTTILIDCGPDFREQMMRSSWFGAIDGVLITHEHYDHVGGLDDLRPFCRFGEIPVFSDTYTAEHLRMRMPYCFVEHKYPGVPRIDLNEVKAGKPFLIKNTEIWPFQVMHGRLPILGYRIGGRLGYVTDMLTMPYASYELLKGIDVLVMNALRVEPHGTHQCISQALEAAARIGARETYFIHMSHHAGLHAEISRHLPPHVHFAYDGLKIKF</sequence>
<dbReference type="Pfam" id="PF12706">
    <property type="entry name" value="Lactamase_B_2"/>
    <property type="match status" value="1"/>
</dbReference>
<dbReference type="SUPFAM" id="SSF56281">
    <property type="entry name" value="Metallo-hydrolase/oxidoreductase"/>
    <property type="match status" value="1"/>
</dbReference>
<dbReference type="PANTHER" id="PTHR42663:SF6">
    <property type="entry name" value="HYDROLASE C777.06C-RELATED"/>
    <property type="match status" value="1"/>
</dbReference>
<evidence type="ECO:0000313" key="3">
    <source>
        <dbReference type="Proteomes" id="UP000766986"/>
    </source>
</evidence>
<organism evidence="2 3">
    <name type="scientific">Mediterranea massiliensis</name>
    <dbReference type="NCBI Taxonomy" id="1841865"/>
    <lineage>
        <taxon>Bacteria</taxon>
        <taxon>Pseudomonadati</taxon>
        <taxon>Bacteroidota</taxon>
        <taxon>Bacteroidia</taxon>
        <taxon>Bacteroidales</taxon>
        <taxon>Bacteroidaceae</taxon>
        <taxon>Mediterranea</taxon>
    </lineage>
</organism>
<name>A0ABS2E0K1_9BACT</name>
<feature type="domain" description="Metallo-beta-lactamase" evidence="1">
    <location>
        <begin position="34"/>
        <end position="225"/>
    </location>
</feature>
<dbReference type="SMART" id="SM00849">
    <property type="entry name" value="Lactamase_B"/>
    <property type="match status" value="1"/>
</dbReference>
<accession>A0ABS2E0K1</accession>
<reference evidence="2 3" key="1">
    <citation type="journal article" date="2021" name="Sci. Rep.">
        <title>The distribution of antibiotic resistance genes in chicken gut microbiota commensals.</title>
        <authorList>
            <person name="Juricova H."/>
            <person name="Matiasovicova J."/>
            <person name="Kubasova T."/>
            <person name="Cejkova D."/>
            <person name="Rychlik I."/>
        </authorList>
    </citation>
    <scope>NUCLEOTIDE SEQUENCE [LARGE SCALE GENOMIC DNA]</scope>
    <source>
        <strain evidence="2 3">An772</strain>
    </source>
</reference>
<dbReference type="EMBL" id="JACLYZ010000014">
    <property type="protein sequence ID" value="MBM6735150.1"/>
    <property type="molecule type" value="Genomic_DNA"/>
</dbReference>